<dbReference type="InterPro" id="IPR036291">
    <property type="entry name" value="NAD(P)-bd_dom_sf"/>
</dbReference>
<evidence type="ECO:0000256" key="7">
    <source>
        <dbReference type="ARBA" id="ARBA00023002"/>
    </source>
</evidence>
<evidence type="ECO:0000256" key="2">
    <source>
        <dbReference type="ARBA" id="ARBA00007005"/>
    </source>
</evidence>
<evidence type="ECO:0000256" key="4">
    <source>
        <dbReference type="ARBA" id="ARBA00012076"/>
    </source>
</evidence>
<organism evidence="15 16">
    <name type="scientific">Candidatus Yanofskybacteria bacterium RIFCSPHIGHO2_01_FULL_45_42</name>
    <dbReference type="NCBI Taxonomy" id="1802671"/>
    <lineage>
        <taxon>Bacteria</taxon>
        <taxon>Candidatus Yanofskyibacteriota</taxon>
    </lineage>
</organism>
<dbReference type="SUPFAM" id="SSF51735">
    <property type="entry name" value="NAD(P)-binding Rossmann-fold domains"/>
    <property type="match status" value="1"/>
</dbReference>
<dbReference type="Pfam" id="PF00378">
    <property type="entry name" value="ECH_1"/>
    <property type="match status" value="1"/>
</dbReference>
<name>A0A1F8F483_9BACT</name>
<comment type="caution">
    <text evidence="15">The sequence shown here is derived from an EMBL/GenBank/DDBJ whole genome shotgun (WGS) entry which is preliminary data.</text>
</comment>
<gene>
    <name evidence="15" type="ORF">A2750_02515</name>
</gene>
<keyword evidence="11" id="KW-0511">Multifunctional enzyme</keyword>
<feature type="domain" description="3-hydroxyacyl-CoA dehydrogenase NAD binding" evidence="14">
    <location>
        <begin position="316"/>
        <end position="493"/>
    </location>
</feature>
<dbReference type="FunFam" id="3.90.226.10:FF:000011">
    <property type="entry name" value="Fatty acid oxidation complex subunit alpha"/>
    <property type="match status" value="1"/>
</dbReference>
<evidence type="ECO:0000256" key="6">
    <source>
        <dbReference type="ARBA" id="ARBA00022963"/>
    </source>
</evidence>
<comment type="catalytic activity">
    <reaction evidence="12">
        <text>a (3S)-3-hydroxyacyl-CoA + NAD(+) = a 3-oxoacyl-CoA + NADH + H(+)</text>
        <dbReference type="Rhea" id="RHEA:22432"/>
        <dbReference type="ChEBI" id="CHEBI:15378"/>
        <dbReference type="ChEBI" id="CHEBI:57318"/>
        <dbReference type="ChEBI" id="CHEBI:57540"/>
        <dbReference type="ChEBI" id="CHEBI:57945"/>
        <dbReference type="ChEBI" id="CHEBI:90726"/>
        <dbReference type="EC" id="1.1.1.35"/>
    </reaction>
</comment>
<evidence type="ECO:0000256" key="8">
    <source>
        <dbReference type="ARBA" id="ARBA00023027"/>
    </source>
</evidence>
<keyword evidence="7" id="KW-0560">Oxidoreductase</keyword>
<proteinExistence type="inferred from homology"/>
<evidence type="ECO:0000259" key="14">
    <source>
        <dbReference type="Pfam" id="PF02737"/>
    </source>
</evidence>
<dbReference type="Proteomes" id="UP000178023">
    <property type="component" value="Unassembled WGS sequence"/>
</dbReference>
<comment type="similarity">
    <text evidence="3">In the N-terminal section; belongs to the enoyl-CoA hydratase/isomerase family.</text>
</comment>
<accession>A0A1F8F483</accession>
<keyword evidence="9" id="KW-0443">Lipid metabolism</keyword>
<keyword evidence="8" id="KW-0520">NAD</keyword>
<dbReference type="Gene3D" id="3.40.50.720">
    <property type="entry name" value="NAD(P)-binding Rossmann-like Domain"/>
    <property type="match status" value="1"/>
</dbReference>
<dbReference type="Gene3D" id="3.90.226.10">
    <property type="entry name" value="2-enoyl-CoA Hydratase, Chain A, domain 1"/>
    <property type="match status" value="1"/>
</dbReference>
<sequence length="675" mass="74423">MQTRKHFKTKLLDNGILLLGFDQKDKPVNLLSSDVLEELGLVVKEILVNEKVKGVVPVSLKNSCFIAGADINELKSVTSREECEQLVRKALALLASIENSNKPFVAAIEGVCMGGGLEFALACHWRVASDHLSTVLALPEVQLGIIPGFWGTQRLPKLIGVGPALEIIASGKSVFPKKALRIKLIDDLVANMATEKRTIDNIENEALVSVAIQRAHEIASGQKKKRKIGIFNRFLGWPLVKNAVGLKAKKDILAKTGGHYPAPLRAVSAVISGNETRHLLDLITSQVAKNLMGIFLATQELKPAKQNMISPHKDRIGVLGSGLMGSQITANLVETGYTAVMKDIGAPQLCKGMDRIDGIERKDLERQIISPAEFDRRLLRIRPTLDMIQLRDLSIVIEAVSEQLAIKKILLKEFEGVASKDAIFATNTSSYTVAEIAADAKHKERCVAMHFFNPIKSMRLVEIGVAPFTNLGTLTKVLELARQMGKIPIIVRDSPGFIVNRILARYLIEAIILKSEGVCNKDIDSAAKKFGMAVDSGRVMGPLELIDFVGVETCLHVIKSLKRLGSRFEDRPEFADMLRAQNRPERTNLSQQVITNRLILPMADEGIRCLAEDVVDSPEKIDMAMLYGAGFPAFTGGLLKWARDWGLDKMRDRLEELAGQYGSRFTPYENFKNLN</sequence>
<feature type="domain" description="3-hydroxyacyl-CoA dehydrogenase C-terminal" evidence="13">
    <location>
        <begin position="496"/>
        <end position="583"/>
    </location>
</feature>
<dbReference type="GO" id="GO:0070403">
    <property type="term" value="F:NAD+ binding"/>
    <property type="evidence" value="ECO:0007669"/>
    <property type="project" value="InterPro"/>
</dbReference>
<dbReference type="InterPro" id="IPR029045">
    <property type="entry name" value="ClpP/crotonase-like_dom_sf"/>
</dbReference>
<evidence type="ECO:0000256" key="3">
    <source>
        <dbReference type="ARBA" id="ARBA00008750"/>
    </source>
</evidence>
<dbReference type="InterPro" id="IPR006108">
    <property type="entry name" value="3HC_DH_C"/>
</dbReference>
<evidence type="ECO:0000256" key="11">
    <source>
        <dbReference type="ARBA" id="ARBA00023268"/>
    </source>
</evidence>
<dbReference type="GO" id="GO:0006635">
    <property type="term" value="P:fatty acid beta-oxidation"/>
    <property type="evidence" value="ECO:0007669"/>
    <property type="project" value="UniProtKB-UniPathway"/>
</dbReference>
<comment type="pathway">
    <text evidence="1">Lipid metabolism; fatty acid beta-oxidation.</text>
</comment>
<dbReference type="InterPro" id="IPR008927">
    <property type="entry name" value="6-PGluconate_DH-like_C_sf"/>
</dbReference>
<evidence type="ECO:0000313" key="15">
    <source>
        <dbReference type="EMBL" id="OGN07046.1"/>
    </source>
</evidence>
<dbReference type="InterPro" id="IPR001753">
    <property type="entry name" value="Enoyl-CoA_hydra/iso"/>
</dbReference>
<dbReference type="GO" id="GO:0016509">
    <property type="term" value="F:long-chain (3S)-3-hydroxyacyl-CoA dehydrogenase (NAD+) activity"/>
    <property type="evidence" value="ECO:0007669"/>
    <property type="project" value="TreeGrafter"/>
</dbReference>
<dbReference type="SUPFAM" id="SSF48179">
    <property type="entry name" value="6-phosphogluconate dehydrogenase C-terminal domain-like"/>
    <property type="match status" value="2"/>
</dbReference>
<dbReference type="Pfam" id="PF00725">
    <property type="entry name" value="3HCDH"/>
    <property type="match status" value="2"/>
</dbReference>
<keyword evidence="6" id="KW-0442">Lipid degradation</keyword>
<dbReference type="PANTHER" id="PTHR43612">
    <property type="entry name" value="TRIFUNCTIONAL ENZYME SUBUNIT ALPHA"/>
    <property type="match status" value="1"/>
</dbReference>
<dbReference type="FunFam" id="3.40.50.720:FF:000009">
    <property type="entry name" value="Fatty oxidation complex, alpha subunit"/>
    <property type="match status" value="1"/>
</dbReference>
<dbReference type="CDD" id="cd06558">
    <property type="entry name" value="crotonase-like"/>
    <property type="match status" value="1"/>
</dbReference>
<dbReference type="InterPro" id="IPR050136">
    <property type="entry name" value="FA_oxidation_alpha_subunit"/>
</dbReference>
<dbReference type="InterPro" id="IPR006176">
    <property type="entry name" value="3-OHacyl-CoA_DH_NAD-bd"/>
</dbReference>
<dbReference type="SUPFAM" id="SSF52096">
    <property type="entry name" value="ClpP/crotonase"/>
    <property type="match status" value="1"/>
</dbReference>
<keyword evidence="10" id="KW-0456">Lyase</keyword>
<dbReference type="UniPathway" id="UPA00659"/>
<feature type="domain" description="3-hydroxyacyl-CoA dehydrogenase C-terminal" evidence="13">
    <location>
        <begin position="594"/>
        <end position="667"/>
    </location>
</feature>
<dbReference type="EMBL" id="MGJL01000029">
    <property type="protein sequence ID" value="OGN07046.1"/>
    <property type="molecule type" value="Genomic_DNA"/>
</dbReference>
<dbReference type="AlphaFoldDB" id="A0A1F8F483"/>
<reference evidence="15 16" key="1">
    <citation type="journal article" date="2016" name="Nat. Commun.">
        <title>Thousands of microbial genomes shed light on interconnected biogeochemical processes in an aquifer system.</title>
        <authorList>
            <person name="Anantharaman K."/>
            <person name="Brown C.T."/>
            <person name="Hug L.A."/>
            <person name="Sharon I."/>
            <person name="Castelle C.J."/>
            <person name="Probst A.J."/>
            <person name="Thomas B.C."/>
            <person name="Singh A."/>
            <person name="Wilkins M.J."/>
            <person name="Karaoz U."/>
            <person name="Brodie E.L."/>
            <person name="Williams K.H."/>
            <person name="Hubbard S.S."/>
            <person name="Banfield J.F."/>
        </authorList>
    </citation>
    <scope>NUCLEOTIDE SEQUENCE [LARGE SCALE GENOMIC DNA]</scope>
</reference>
<protein>
    <recommendedName>
        <fullName evidence="4">enoyl-CoA hydratase</fullName>
        <ecNumber evidence="4">4.2.1.17</ecNumber>
    </recommendedName>
</protein>
<dbReference type="GO" id="GO:0004300">
    <property type="term" value="F:enoyl-CoA hydratase activity"/>
    <property type="evidence" value="ECO:0007669"/>
    <property type="project" value="UniProtKB-EC"/>
</dbReference>
<keyword evidence="5" id="KW-0276">Fatty acid metabolism</keyword>
<dbReference type="InterPro" id="IPR013328">
    <property type="entry name" value="6PGD_dom2"/>
</dbReference>
<evidence type="ECO:0000256" key="5">
    <source>
        <dbReference type="ARBA" id="ARBA00022832"/>
    </source>
</evidence>
<evidence type="ECO:0000256" key="12">
    <source>
        <dbReference type="ARBA" id="ARBA00049556"/>
    </source>
</evidence>
<dbReference type="Pfam" id="PF02737">
    <property type="entry name" value="3HCDH_N"/>
    <property type="match status" value="1"/>
</dbReference>
<evidence type="ECO:0000256" key="10">
    <source>
        <dbReference type="ARBA" id="ARBA00023239"/>
    </source>
</evidence>
<evidence type="ECO:0000259" key="13">
    <source>
        <dbReference type="Pfam" id="PF00725"/>
    </source>
</evidence>
<comment type="similarity">
    <text evidence="2">In the central section; belongs to the 3-hydroxyacyl-CoA dehydrogenase family.</text>
</comment>
<dbReference type="Gene3D" id="1.10.1040.10">
    <property type="entry name" value="N-(1-d-carboxylethyl)-l-norvaline Dehydrogenase, domain 2"/>
    <property type="match status" value="2"/>
</dbReference>
<dbReference type="EC" id="4.2.1.17" evidence="4"/>
<dbReference type="PANTHER" id="PTHR43612:SF3">
    <property type="entry name" value="TRIFUNCTIONAL ENZYME SUBUNIT ALPHA, MITOCHONDRIAL"/>
    <property type="match status" value="1"/>
</dbReference>
<evidence type="ECO:0000256" key="1">
    <source>
        <dbReference type="ARBA" id="ARBA00005005"/>
    </source>
</evidence>
<evidence type="ECO:0000256" key="9">
    <source>
        <dbReference type="ARBA" id="ARBA00023098"/>
    </source>
</evidence>
<evidence type="ECO:0000313" key="16">
    <source>
        <dbReference type="Proteomes" id="UP000178023"/>
    </source>
</evidence>